<name>A0AA88DDZ9_FICCA</name>
<dbReference type="GO" id="GO:0030246">
    <property type="term" value="F:carbohydrate binding"/>
    <property type="evidence" value="ECO:0007669"/>
    <property type="project" value="UniProtKB-KW"/>
</dbReference>
<dbReference type="InterPro" id="IPR001220">
    <property type="entry name" value="Legume_lectin_dom"/>
</dbReference>
<dbReference type="PANTHER" id="PTHR32401:SF49">
    <property type="entry name" value="OS10G0129200 PROTEIN"/>
    <property type="match status" value="1"/>
</dbReference>
<evidence type="ECO:0000313" key="5">
    <source>
        <dbReference type="EMBL" id="GMN56108.1"/>
    </source>
</evidence>
<keyword evidence="3" id="KW-1133">Transmembrane helix</keyword>
<keyword evidence="2" id="KW-0430">Lectin</keyword>
<dbReference type="Gene3D" id="2.60.120.200">
    <property type="match status" value="1"/>
</dbReference>
<feature type="transmembrane region" description="Helical" evidence="3">
    <location>
        <begin position="6"/>
        <end position="25"/>
    </location>
</feature>
<dbReference type="InterPro" id="IPR013320">
    <property type="entry name" value="ConA-like_dom_sf"/>
</dbReference>
<evidence type="ECO:0000256" key="3">
    <source>
        <dbReference type="SAM" id="Phobius"/>
    </source>
</evidence>
<feature type="domain" description="Legume lectin" evidence="4">
    <location>
        <begin position="29"/>
        <end position="118"/>
    </location>
</feature>
<keyword evidence="3" id="KW-0812">Transmembrane</keyword>
<reference evidence="5" key="1">
    <citation type="submission" date="2023-07" db="EMBL/GenBank/DDBJ databases">
        <title>draft genome sequence of fig (Ficus carica).</title>
        <authorList>
            <person name="Takahashi T."/>
            <person name="Nishimura K."/>
        </authorList>
    </citation>
    <scope>NUCLEOTIDE SEQUENCE</scope>
</reference>
<organism evidence="5 6">
    <name type="scientific">Ficus carica</name>
    <name type="common">Common fig</name>
    <dbReference type="NCBI Taxonomy" id="3494"/>
    <lineage>
        <taxon>Eukaryota</taxon>
        <taxon>Viridiplantae</taxon>
        <taxon>Streptophyta</taxon>
        <taxon>Embryophyta</taxon>
        <taxon>Tracheophyta</taxon>
        <taxon>Spermatophyta</taxon>
        <taxon>Magnoliopsida</taxon>
        <taxon>eudicotyledons</taxon>
        <taxon>Gunneridae</taxon>
        <taxon>Pentapetalae</taxon>
        <taxon>rosids</taxon>
        <taxon>fabids</taxon>
        <taxon>Rosales</taxon>
        <taxon>Moraceae</taxon>
        <taxon>Ficeae</taxon>
        <taxon>Ficus</taxon>
    </lineage>
</organism>
<protein>
    <recommendedName>
        <fullName evidence="4">Legume lectin domain-containing protein</fullName>
    </recommendedName>
</protein>
<keyword evidence="3" id="KW-0472">Membrane</keyword>
<dbReference type="AlphaFoldDB" id="A0AA88DDZ9"/>
<accession>A0AA88DDZ9</accession>
<evidence type="ECO:0000313" key="6">
    <source>
        <dbReference type="Proteomes" id="UP001187192"/>
    </source>
</evidence>
<dbReference type="PANTHER" id="PTHR32401">
    <property type="entry name" value="CONCANAVALIN A-LIKE LECTIN FAMILY PROTEIN"/>
    <property type="match status" value="1"/>
</dbReference>
<dbReference type="Pfam" id="PF00139">
    <property type="entry name" value="Lectin_legB"/>
    <property type="match status" value="1"/>
</dbReference>
<sequence length="126" mass="14750">MASPEFTQSHLIIMFIFTSFMYIPYSALLEFNYPTLDEQNPNITVEGNATFLYYSYIKLTRNKKKQIGRVRYFQPMRLWENSLGVLLEADFVTQFSFKIHSDNWAPGDGIAFFLAQPPFHLPKLSH</sequence>
<evidence type="ECO:0000256" key="1">
    <source>
        <dbReference type="ARBA" id="ARBA00007606"/>
    </source>
</evidence>
<evidence type="ECO:0000259" key="4">
    <source>
        <dbReference type="Pfam" id="PF00139"/>
    </source>
</evidence>
<comment type="caution">
    <text evidence="5">The sequence shown here is derived from an EMBL/GenBank/DDBJ whole genome shotgun (WGS) entry which is preliminary data.</text>
</comment>
<dbReference type="Proteomes" id="UP001187192">
    <property type="component" value="Unassembled WGS sequence"/>
</dbReference>
<evidence type="ECO:0000256" key="2">
    <source>
        <dbReference type="ARBA" id="ARBA00022734"/>
    </source>
</evidence>
<proteinExistence type="inferred from homology"/>
<gene>
    <name evidence="5" type="ORF">TIFTF001_025230</name>
</gene>
<dbReference type="InterPro" id="IPR050258">
    <property type="entry name" value="Leguminous_Lectin"/>
</dbReference>
<dbReference type="EMBL" id="BTGU01000061">
    <property type="protein sequence ID" value="GMN56108.1"/>
    <property type="molecule type" value="Genomic_DNA"/>
</dbReference>
<dbReference type="SUPFAM" id="SSF49899">
    <property type="entry name" value="Concanavalin A-like lectins/glucanases"/>
    <property type="match status" value="1"/>
</dbReference>
<comment type="similarity">
    <text evidence="1">Belongs to the leguminous lectin family.</text>
</comment>
<keyword evidence="6" id="KW-1185">Reference proteome</keyword>